<evidence type="ECO:0000313" key="2">
    <source>
        <dbReference type="EMBL" id="GAA2971426.1"/>
    </source>
</evidence>
<evidence type="ECO:0000256" key="1">
    <source>
        <dbReference type="SAM" id="MobiDB-lite"/>
    </source>
</evidence>
<feature type="region of interest" description="Disordered" evidence="1">
    <location>
        <begin position="63"/>
        <end position="87"/>
    </location>
</feature>
<protein>
    <submittedName>
        <fullName evidence="2">Uncharacterized protein</fullName>
    </submittedName>
</protein>
<proteinExistence type="predicted"/>
<accession>A0ABP6K7A9</accession>
<reference evidence="3" key="1">
    <citation type="journal article" date="2019" name="Int. J. Syst. Evol. Microbiol.">
        <title>The Global Catalogue of Microorganisms (GCM) 10K type strain sequencing project: providing services to taxonomists for standard genome sequencing and annotation.</title>
        <authorList>
            <consortium name="The Broad Institute Genomics Platform"/>
            <consortium name="The Broad Institute Genome Sequencing Center for Infectious Disease"/>
            <person name="Wu L."/>
            <person name="Ma J."/>
        </authorList>
    </citation>
    <scope>NUCLEOTIDE SEQUENCE [LARGE SCALE GENOMIC DNA]</scope>
    <source>
        <strain evidence="3">JCM 9088</strain>
    </source>
</reference>
<dbReference type="Proteomes" id="UP001500403">
    <property type="component" value="Unassembled WGS sequence"/>
</dbReference>
<name>A0ABP6K7A9_9ACTN</name>
<evidence type="ECO:0000313" key="3">
    <source>
        <dbReference type="Proteomes" id="UP001500403"/>
    </source>
</evidence>
<gene>
    <name evidence="2" type="ORF">GCM10010446_65230</name>
</gene>
<sequence length="87" mass="9632">MSPMWDEEPERGSGICAACNQHTTDGIVRWVPRASFPDIRIVTHSDPADCRPAASTPTDFRLYRSTRGPVRPKAGPHPRAAFTQEEA</sequence>
<keyword evidence="3" id="KW-1185">Reference proteome</keyword>
<organism evidence="2 3">
    <name type="scientific">Streptomyces enissocaesilis</name>
    <dbReference type="NCBI Taxonomy" id="332589"/>
    <lineage>
        <taxon>Bacteria</taxon>
        <taxon>Bacillati</taxon>
        <taxon>Actinomycetota</taxon>
        <taxon>Actinomycetes</taxon>
        <taxon>Kitasatosporales</taxon>
        <taxon>Streptomycetaceae</taxon>
        <taxon>Streptomyces</taxon>
        <taxon>Streptomyces rochei group</taxon>
    </lineage>
</organism>
<comment type="caution">
    <text evidence="2">The sequence shown here is derived from an EMBL/GenBank/DDBJ whole genome shotgun (WGS) entry which is preliminary data.</text>
</comment>
<dbReference type="EMBL" id="BAAAUD010000103">
    <property type="protein sequence ID" value="GAA2971426.1"/>
    <property type="molecule type" value="Genomic_DNA"/>
</dbReference>